<sequence>MMNIILISFQINIRANLCYVSLLTAVDWLYILTICLTSLFFPVCFGQLSWLFFYIL</sequence>
<evidence type="ECO:0000256" key="1">
    <source>
        <dbReference type="SAM" id="Phobius"/>
    </source>
</evidence>
<gene>
    <name evidence="2" type="ORF">ARN_36130</name>
</gene>
<dbReference type="AlphaFoldDB" id="D2U4J4"/>
<keyword evidence="1" id="KW-0472">Membrane</keyword>
<evidence type="ECO:0000313" key="2">
    <source>
        <dbReference type="EMBL" id="CBA76544.1"/>
    </source>
</evidence>
<organism evidence="2">
    <name type="scientific">Arsenophonus nasoniae</name>
    <name type="common">son-killer infecting Nasonia vitripennis</name>
    <dbReference type="NCBI Taxonomy" id="638"/>
    <lineage>
        <taxon>Bacteria</taxon>
        <taxon>Pseudomonadati</taxon>
        <taxon>Pseudomonadota</taxon>
        <taxon>Gammaproteobacteria</taxon>
        <taxon>Enterobacterales</taxon>
        <taxon>Morganellaceae</taxon>
        <taxon>Arsenophonus</taxon>
    </lineage>
</organism>
<keyword evidence="1" id="KW-1133">Transmembrane helix</keyword>
<name>D2U4J4_9GAMM</name>
<accession>D2U4J4</accession>
<proteinExistence type="predicted"/>
<keyword evidence="1" id="KW-0812">Transmembrane</keyword>
<feature type="transmembrane region" description="Helical" evidence="1">
    <location>
        <begin position="31"/>
        <end position="55"/>
    </location>
</feature>
<reference evidence="2" key="1">
    <citation type="journal article" date="2010" name="Insect Mol. Biol.">
        <title>The draft genome sequence of Arsenophonus nasoniae, son-killer bacterium of Nasonia vitripennis, reveals genes associated with virulence and symbiosis.</title>
        <authorList>
            <person name="Wilkes T."/>
            <person name="Darby A.C."/>
            <person name="Choi J."/>
            <person name="Colborne J.K."/>
            <person name="Werren J.H."/>
            <person name="Hurst G.D.D."/>
        </authorList>
    </citation>
    <scope>NUCLEOTIDE SEQUENCE</scope>
</reference>
<dbReference type="EMBL" id="FN545267">
    <property type="protein sequence ID" value="CBA76544.1"/>
    <property type="molecule type" value="Genomic_DNA"/>
</dbReference>
<protein>
    <submittedName>
        <fullName evidence="2">Uncharacterized protein</fullName>
    </submittedName>
</protein>